<comment type="similarity">
    <text evidence="1">Belongs to the FAM161 family.</text>
</comment>
<feature type="compositionally biased region" description="Basic and acidic residues" evidence="3">
    <location>
        <begin position="201"/>
        <end position="215"/>
    </location>
</feature>
<evidence type="ECO:0000256" key="2">
    <source>
        <dbReference type="ARBA" id="ARBA00023054"/>
    </source>
</evidence>
<dbReference type="Proteomes" id="UP001230051">
    <property type="component" value="Unassembled WGS sequence"/>
</dbReference>
<feature type="compositionally biased region" description="Polar residues" evidence="3">
    <location>
        <begin position="116"/>
        <end position="130"/>
    </location>
</feature>
<feature type="compositionally biased region" description="Basic and acidic residues" evidence="3">
    <location>
        <begin position="252"/>
        <end position="267"/>
    </location>
</feature>
<dbReference type="EMBL" id="JAGXEW010000055">
    <property type="protein sequence ID" value="KAK1150890.1"/>
    <property type="molecule type" value="Genomic_DNA"/>
</dbReference>
<feature type="compositionally biased region" description="Basic and acidic residues" evidence="3">
    <location>
        <begin position="384"/>
        <end position="400"/>
    </location>
</feature>
<name>A0AAD8CHM9_ACIOX</name>
<evidence type="ECO:0000313" key="4">
    <source>
        <dbReference type="EMBL" id="KAK1150890.1"/>
    </source>
</evidence>
<dbReference type="GO" id="GO:0005929">
    <property type="term" value="C:cilium"/>
    <property type="evidence" value="ECO:0007669"/>
    <property type="project" value="TreeGrafter"/>
</dbReference>
<keyword evidence="5" id="KW-1185">Reference proteome</keyword>
<protein>
    <submittedName>
        <fullName evidence="4">Protein FAM161B-like</fullName>
    </submittedName>
</protein>
<keyword evidence="2" id="KW-0175">Coiled coil</keyword>
<accession>A0AAD8CHM9</accession>
<feature type="region of interest" description="Disordered" evidence="3">
    <location>
        <begin position="384"/>
        <end position="411"/>
    </location>
</feature>
<dbReference type="InterPro" id="IPR051655">
    <property type="entry name" value="FAM161"/>
</dbReference>
<comment type="caution">
    <text evidence="4">The sequence shown here is derived from an EMBL/GenBank/DDBJ whole genome shotgun (WGS) entry which is preliminary data.</text>
</comment>
<evidence type="ECO:0000256" key="3">
    <source>
        <dbReference type="SAM" id="MobiDB-lite"/>
    </source>
</evidence>
<gene>
    <name evidence="4" type="primary">FAM161A</name>
    <name evidence="4" type="ORF">AOXY_G33296</name>
</gene>
<dbReference type="Pfam" id="PF10595">
    <property type="entry name" value="FAM161A_B"/>
    <property type="match status" value="2"/>
</dbReference>
<dbReference type="GO" id="GO:0044782">
    <property type="term" value="P:cilium organization"/>
    <property type="evidence" value="ECO:0007669"/>
    <property type="project" value="TreeGrafter"/>
</dbReference>
<dbReference type="InterPro" id="IPR019579">
    <property type="entry name" value="FAM161A/B"/>
</dbReference>
<feature type="compositionally biased region" description="Basic and acidic residues" evidence="3">
    <location>
        <begin position="159"/>
        <end position="177"/>
    </location>
</feature>
<feature type="compositionally biased region" description="Basic residues" evidence="3">
    <location>
        <begin position="178"/>
        <end position="190"/>
    </location>
</feature>
<feature type="region of interest" description="Disordered" evidence="3">
    <location>
        <begin position="252"/>
        <end position="301"/>
    </location>
</feature>
<sequence>MWEPHRQSVLRNSFWTTLPDRANWTPRTPRRDIPARDKVDYQPLQERHLSVLLPRQKIRTPISAKPPLPPPPWSDVSKAVSLVIERLGSRDQGVYKLHSQGPRRTAKKAWEDSVPQRGQTAETSAQNGSSAPLKEGDQSGVSPFHWIWEDFSVDEYVPKTKSPQESEDERPPGDVPRKVKRKRRPKRKKNFTTPEPFQMTLKDEQRERERKRERSALQPTQSEPEISSGIIRANPMPRSTTVPLYQRLLEESQHRRTAQRQERRDFLLKTQKPFTFAEREEPRRDREEEIPEQSRHHRRRRWSMKEILEKSSQLSSARPLQRSESEFWDPDVTFRPHIHENVPDFLRLHRKFQEKLDEVRSEKVPTVPRPFRLHVTRSTRERILEGLRQDRERERQERQRRDRRSRKKEPESRKVTWDLPVRLTRSALLRDAIIRQRLEDWEDWQKAQREWRHWERQRLEPMQKRVASEVCASQPRDSLALACQRKREHHREQERVRSREYSAQLSEIQERVNRRPLLLEGVTQMNHGLALERNFRKILEDLGLEEKEVLPWQRSVEAY</sequence>
<dbReference type="PANTHER" id="PTHR21501">
    <property type="entry name" value="PROTEIN FAM-161"/>
    <property type="match status" value="1"/>
</dbReference>
<evidence type="ECO:0000313" key="5">
    <source>
        <dbReference type="Proteomes" id="UP001230051"/>
    </source>
</evidence>
<dbReference type="PANTHER" id="PTHR21501:SF1">
    <property type="entry name" value="PROTEIN FAM-161"/>
    <property type="match status" value="1"/>
</dbReference>
<organism evidence="4 5">
    <name type="scientific">Acipenser oxyrinchus oxyrinchus</name>
    <dbReference type="NCBI Taxonomy" id="40147"/>
    <lineage>
        <taxon>Eukaryota</taxon>
        <taxon>Metazoa</taxon>
        <taxon>Chordata</taxon>
        <taxon>Craniata</taxon>
        <taxon>Vertebrata</taxon>
        <taxon>Euteleostomi</taxon>
        <taxon>Actinopterygii</taxon>
        <taxon>Chondrostei</taxon>
        <taxon>Acipenseriformes</taxon>
        <taxon>Acipenseridae</taxon>
        <taxon>Acipenser</taxon>
    </lineage>
</organism>
<feature type="compositionally biased region" description="Basic and acidic residues" evidence="3">
    <location>
        <begin position="277"/>
        <end position="287"/>
    </location>
</feature>
<feature type="region of interest" description="Disordered" evidence="3">
    <location>
        <begin position="159"/>
        <end position="237"/>
    </location>
</feature>
<feature type="region of interest" description="Disordered" evidence="3">
    <location>
        <begin position="93"/>
        <end position="138"/>
    </location>
</feature>
<evidence type="ECO:0000256" key="1">
    <source>
        <dbReference type="ARBA" id="ARBA00006663"/>
    </source>
</evidence>
<dbReference type="AlphaFoldDB" id="A0AAD8CHM9"/>
<reference evidence="4" key="1">
    <citation type="submission" date="2022-02" db="EMBL/GenBank/DDBJ databases">
        <title>Atlantic sturgeon de novo genome assembly.</title>
        <authorList>
            <person name="Stock M."/>
            <person name="Klopp C."/>
            <person name="Guiguen Y."/>
            <person name="Cabau C."/>
            <person name="Parinello H."/>
            <person name="Santidrian Yebra-Pimentel E."/>
            <person name="Kuhl H."/>
            <person name="Dirks R.P."/>
            <person name="Guessner J."/>
            <person name="Wuertz S."/>
            <person name="Du K."/>
            <person name="Schartl M."/>
        </authorList>
    </citation>
    <scope>NUCLEOTIDE SEQUENCE</scope>
    <source>
        <strain evidence="4">STURGEONOMICS-FGT-2020</strain>
        <tissue evidence="4">Whole blood</tissue>
    </source>
</reference>
<proteinExistence type="inferred from homology"/>
<dbReference type="GO" id="GO:0005856">
    <property type="term" value="C:cytoskeleton"/>
    <property type="evidence" value="ECO:0007669"/>
    <property type="project" value="UniProtKB-ARBA"/>
</dbReference>